<dbReference type="EMBL" id="CAFBLS010000046">
    <property type="protein sequence ID" value="CAB4867757.1"/>
    <property type="molecule type" value="Genomic_DNA"/>
</dbReference>
<name>A0A6J7DAL1_9ZZZZ</name>
<feature type="region of interest" description="Disordered" evidence="1">
    <location>
        <begin position="1"/>
        <end position="22"/>
    </location>
</feature>
<evidence type="ECO:0000256" key="1">
    <source>
        <dbReference type="SAM" id="MobiDB-lite"/>
    </source>
</evidence>
<dbReference type="AlphaFoldDB" id="A0A6J7DAL1"/>
<accession>A0A6J7DAL1</accession>
<gene>
    <name evidence="2" type="ORF">UFOPK3402_00535</name>
</gene>
<proteinExistence type="predicted"/>
<organism evidence="2">
    <name type="scientific">freshwater metagenome</name>
    <dbReference type="NCBI Taxonomy" id="449393"/>
    <lineage>
        <taxon>unclassified sequences</taxon>
        <taxon>metagenomes</taxon>
        <taxon>ecological metagenomes</taxon>
    </lineage>
</organism>
<reference evidence="2" key="1">
    <citation type="submission" date="2020-05" db="EMBL/GenBank/DDBJ databases">
        <authorList>
            <person name="Chiriac C."/>
            <person name="Salcher M."/>
            <person name="Ghai R."/>
            <person name="Kavagutti S V."/>
        </authorList>
    </citation>
    <scope>NUCLEOTIDE SEQUENCE</scope>
</reference>
<evidence type="ECO:0000313" key="2">
    <source>
        <dbReference type="EMBL" id="CAB4867757.1"/>
    </source>
</evidence>
<protein>
    <submittedName>
        <fullName evidence="2">Unannotated protein</fullName>
    </submittedName>
</protein>
<sequence>MLERPSRHLAQIPGQLNESDPVGVPFMHLARNAGEMAGWGRSAGLGLDS</sequence>